<comment type="caution">
    <text evidence="9">The sequence shown here is derived from an EMBL/GenBank/DDBJ whole genome shotgun (WGS) entry which is preliminary data.</text>
</comment>
<keyword evidence="7" id="KW-0539">Nucleus</keyword>
<evidence type="ECO:0000256" key="5">
    <source>
        <dbReference type="ARBA" id="ARBA00022723"/>
    </source>
</evidence>
<dbReference type="InterPro" id="IPR027806">
    <property type="entry name" value="HARBI1_dom"/>
</dbReference>
<name>A0AAV0X5H3_9HEMI</name>
<proteinExistence type="inferred from homology"/>
<dbReference type="PANTHER" id="PTHR22930:SF269">
    <property type="entry name" value="NUCLEASE HARBI1-LIKE PROTEIN"/>
    <property type="match status" value="1"/>
</dbReference>
<dbReference type="PANTHER" id="PTHR22930">
    <property type="match status" value="1"/>
</dbReference>
<comment type="similarity">
    <text evidence="3">Belongs to the HARBI1 family.</text>
</comment>
<evidence type="ECO:0000256" key="2">
    <source>
        <dbReference type="ARBA" id="ARBA00004123"/>
    </source>
</evidence>
<keyword evidence="6" id="KW-0378">Hydrolase</keyword>
<dbReference type="Pfam" id="PF13359">
    <property type="entry name" value="DDE_Tnp_4"/>
    <property type="match status" value="1"/>
</dbReference>
<gene>
    <name evidence="9" type="ORF">MEUPH1_LOCUS18338</name>
</gene>
<evidence type="ECO:0000256" key="1">
    <source>
        <dbReference type="ARBA" id="ARBA00001968"/>
    </source>
</evidence>
<dbReference type="InterPro" id="IPR045249">
    <property type="entry name" value="HARBI1-like"/>
</dbReference>
<comment type="cofactor">
    <cofactor evidence="1">
        <name>a divalent metal cation</name>
        <dbReference type="ChEBI" id="CHEBI:60240"/>
    </cofactor>
</comment>
<dbReference type="GO" id="GO:0004518">
    <property type="term" value="F:nuclease activity"/>
    <property type="evidence" value="ECO:0007669"/>
    <property type="project" value="UniProtKB-KW"/>
</dbReference>
<keyword evidence="4" id="KW-0540">Nuclease</keyword>
<keyword evidence="10" id="KW-1185">Reference proteome</keyword>
<evidence type="ECO:0000313" key="9">
    <source>
        <dbReference type="EMBL" id="CAI6363382.1"/>
    </source>
</evidence>
<feature type="domain" description="DDE Tnp4" evidence="8">
    <location>
        <begin position="171"/>
        <end position="335"/>
    </location>
</feature>
<dbReference type="GO" id="GO:0046872">
    <property type="term" value="F:metal ion binding"/>
    <property type="evidence" value="ECO:0007669"/>
    <property type="project" value="UniProtKB-KW"/>
</dbReference>
<sequence length="393" mass="45378">MDNIVTLYMGYNLLVKKKENKQQNRKFWVHPLLSTRLSEGAFTINFHGLRRDPRKFFNYFRMTVSAYDELLTTFVGQKLTKLDTNMRKSITPAEKLAVTLRYLGSGCTFTDLHYSYKLGTSTIAQIIREVCIVIWDELVEVYMPSFTDQYWQNISTGFEQRANFPNCLGAVDGKHIRIIKPTGTGSQHYNYKHYFSIVLLAVVDSDYRFIYVDVGSFGKDSDSTIFKNSSFGTLLANESLHIPRPSQLPNTNETVPYVFVGDEAFGLSKNVLRPYAGRNLSEKKKIFNYRLSRARRYVECAFGILSNKWRIFHRPLNVTTDLAVDITKACCVLHNYVREKNGYVFQDTLTIDGFNEIERPNNINRGSRFASDIRNTFADYFHTIGAIPWQYGK</sequence>
<dbReference type="EMBL" id="CARXXK010000003">
    <property type="protein sequence ID" value="CAI6363382.1"/>
    <property type="molecule type" value="Genomic_DNA"/>
</dbReference>
<dbReference type="GO" id="GO:0016787">
    <property type="term" value="F:hydrolase activity"/>
    <property type="evidence" value="ECO:0007669"/>
    <property type="project" value="UniProtKB-KW"/>
</dbReference>
<comment type="subcellular location">
    <subcellularLocation>
        <location evidence="2">Nucleus</location>
    </subcellularLocation>
</comment>
<reference evidence="9 10" key="1">
    <citation type="submission" date="2023-01" db="EMBL/GenBank/DDBJ databases">
        <authorList>
            <person name="Whitehead M."/>
        </authorList>
    </citation>
    <scope>NUCLEOTIDE SEQUENCE [LARGE SCALE GENOMIC DNA]</scope>
</reference>
<organism evidence="9 10">
    <name type="scientific">Macrosiphum euphorbiae</name>
    <name type="common">potato aphid</name>
    <dbReference type="NCBI Taxonomy" id="13131"/>
    <lineage>
        <taxon>Eukaryota</taxon>
        <taxon>Metazoa</taxon>
        <taxon>Ecdysozoa</taxon>
        <taxon>Arthropoda</taxon>
        <taxon>Hexapoda</taxon>
        <taxon>Insecta</taxon>
        <taxon>Pterygota</taxon>
        <taxon>Neoptera</taxon>
        <taxon>Paraneoptera</taxon>
        <taxon>Hemiptera</taxon>
        <taxon>Sternorrhyncha</taxon>
        <taxon>Aphidomorpha</taxon>
        <taxon>Aphidoidea</taxon>
        <taxon>Aphididae</taxon>
        <taxon>Macrosiphini</taxon>
        <taxon>Macrosiphum</taxon>
    </lineage>
</organism>
<dbReference type="GO" id="GO:0005634">
    <property type="term" value="C:nucleus"/>
    <property type="evidence" value="ECO:0007669"/>
    <property type="project" value="UniProtKB-SubCell"/>
</dbReference>
<accession>A0AAV0X5H3</accession>
<evidence type="ECO:0000313" key="10">
    <source>
        <dbReference type="Proteomes" id="UP001160148"/>
    </source>
</evidence>
<dbReference type="AlphaFoldDB" id="A0AAV0X5H3"/>
<protein>
    <recommendedName>
        <fullName evidence="8">DDE Tnp4 domain-containing protein</fullName>
    </recommendedName>
</protein>
<evidence type="ECO:0000256" key="7">
    <source>
        <dbReference type="ARBA" id="ARBA00023242"/>
    </source>
</evidence>
<evidence type="ECO:0000256" key="4">
    <source>
        <dbReference type="ARBA" id="ARBA00022722"/>
    </source>
</evidence>
<evidence type="ECO:0000259" key="8">
    <source>
        <dbReference type="Pfam" id="PF13359"/>
    </source>
</evidence>
<evidence type="ECO:0000256" key="6">
    <source>
        <dbReference type="ARBA" id="ARBA00022801"/>
    </source>
</evidence>
<dbReference type="Proteomes" id="UP001160148">
    <property type="component" value="Unassembled WGS sequence"/>
</dbReference>
<keyword evidence="5" id="KW-0479">Metal-binding</keyword>
<evidence type="ECO:0000256" key="3">
    <source>
        <dbReference type="ARBA" id="ARBA00006958"/>
    </source>
</evidence>